<dbReference type="InterPro" id="IPR002921">
    <property type="entry name" value="Fungal_lipase-type"/>
</dbReference>
<name>A0ABM5SI61_9GAMM</name>
<accession>A0ABM5SI61</accession>
<proteinExistence type="predicted"/>
<dbReference type="RefSeq" id="WP_038630850.1">
    <property type="nucleotide sequence ID" value="NZ_CABHXS010000060.1"/>
</dbReference>
<evidence type="ECO:0000313" key="3">
    <source>
        <dbReference type="Proteomes" id="UP000031883"/>
    </source>
</evidence>
<organism evidence="2 3">
    <name type="scientific">Yersinia rochesterensis</name>
    <dbReference type="NCBI Taxonomy" id="1604335"/>
    <lineage>
        <taxon>Bacteria</taxon>
        <taxon>Pseudomonadati</taxon>
        <taxon>Pseudomonadota</taxon>
        <taxon>Gammaproteobacteria</taxon>
        <taxon>Enterobacterales</taxon>
        <taxon>Yersiniaceae</taxon>
        <taxon>Yersinia</taxon>
    </lineage>
</organism>
<reference evidence="2 3" key="1">
    <citation type="journal article" date="2015" name="Genome Announc.">
        <title>Thirty-Two Complete Genome Assemblies of Nine Yersinia Species, Including Y. pestis, Y. pseudotuberculosis, and Y. enterocolitica.</title>
        <authorList>
            <person name="Johnson S.L."/>
            <person name="Daligault H.E."/>
            <person name="Davenport K.W."/>
            <person name="Jaissle J."/>
            <person name="Frey K.G."/>
            <person name="Ladner J.T."/>
            <person name="Broomall S.M."/>
            <person name="Bishop-Lilly K.A."/>
            <person name="Bruce D.C."/>
            <person name="Coyne S.R."/>
            <person name="Gibbons H.S."/>
            <person name="Lo C.C."/>
            <person name="Munk A.C."/>
            <person name="Rosenzweig C.N."/>
            <person name="Koroleva G.I."/>
            <person name="Palacios G.F."/>
            <person name="Redden C.L."/>
            <person name="Xu Y."/>
            <person name="Minogue T.D."/>
            <person name="Chain P.S."/>
        </authorList>
    </citation>
    <scope>NUCLEOTIDE SEQUENCE [LARGE SCALE GENOMIC DNA]</scope>
    <source>
        <strain evidence="2 3">Y231</strain>
    </source>
</reference>
<dbReference type="InterPro" id="IPR051218">
    <property type="entry name" value="Sec_MonoDiacylglyc_Lipase"/>
</dbReference>
<sequence>MSNKEHNTSIKEESKIVSLSAKNQTSWVEFQLLDEMNKPVANMPYRAINDATKSDHVKEYTGNSDASGIIRIEGLHHLDLTLFIEAQPLADEMEKRLLSLERVSAYQMKMAPINVDKESGCICYYTVIGQLCDKAPNISEWADTKLPKFHFPDPDFSGLLISNMYFNTRILIKICPFRAWSLLLHHTKEYSIVNAMNLGLMADFAYSGGDKINKFFNHQCLDLSQVPQLLYRPVIIDVPFSERYVNPTFLDTSVGDSSDGDTQLFYISNQKQILIAWRGTEPTKFGDISTDATFRPIPCPAVVAIGRAHKGFLNGFERAQQKFLNSFREIEDFSSKKELFICGHSLGGALTLIHAATLKNYNPVIYTYGMPRTFTATAVSSLQSITHYRHVNDSDSVTSVPPEAELDNTLYDLWGPLGTLLGFRLSLIEIQLQAGGVKFGDPYWHHGNVVAFFKAEQSVTQSQKQPILWIGGGSRRSPNITVAYKSKSIAKLYLVPSLNESISCLSEEEQKTFIHCLDPNSLNHYFPKNSNPNLDSLTNPMNHLMSSQYMPFVNNQLIELIATNRSLERKRKRQLFAEKLNQAISPESNTSKNEVSRNRLFLSLQDMLPATLLISESDDTWKNALTRFKNVAEEAIEKAD</sequence>
<protein>
    <submittedName>
        <fullName evidence="2">Lipase family protein</fullName>
    </submittedName>
</protein>
<evidence type="ECO:0000313" key="2">
    <source>
        <dbReference type="EMBL" id="AJJ34158.1"/>
    </source>
</evidence>
<gene>
    <name evidence="2" type="ORF">CH54_3330</name>
</gene>
<dbReference type="EMBL" id="CP009997">
    <property type="protein sequence ID" value="AJJ34158.1"/>
    <property type="molecule type" value="Genomic_DNA"/>
</dbReference>
<dbReference type="InterPro" id="IPR029058">
    <property type="entry name" value="AB_hydrolase_fold"/>
</dbReference>
<feature type="domain" description="Fungal lipase-type" evidence="1">
    <location>
        <begin position="275"/>
        <end position="403"/>
    </location>
</feature>
<evidence type="ECO:0000259" key="1">
    <source>
        <dbReference type="Pfam" id="PF01764"/>
    </source>
</evidence>
<dbReference type="CDD" id="cd00519">
    <property type="entry name" value="Lipase_3"/>
    <property type="match status" value="1"/>
</dbReference>
<dbReference type="Gene3D" id="3.40.50.1820">
    <property type="entry name" value="alpha/beta hydrolase"/>
    <property type="match status" value="1"/>
</dbReference>
<dbReference type="SUPFAM" id="SSF53474">
    <property type="entry name" value="alpha/beta-Hydrolases"/>
    <property type="match status" value="1"/>
</dbReference>
<dbReference type="PANTHER" id="PTHR45856">
    <property type="entry name" value="ALPHA/BETA-HYDROLASES SUPERFAMILY PROTEIN"/>
    <property type="match status" value="1"/>
</dbReference>
<dbReference type="Pfam" id="PF01764">
    <property type="entry name" value="Lipase_3"/>
    <property type="match status" value="1"/>
</dbReference>
<keyword evidence="3" id="KW-1185">Reference proteome</keyword>
<dbReference type="Proteomes" id="UP000031883">
    <property type="component" value="Chromosome"/>
</dbReference>
<dbReference type="PANTHER" id="PTHR45856:SF24">
    <property type="entry name" value="FUNGAL LIPASE-LIKE DOMAIN-CONTAINING PROTEIN"/>
    <property type="match status" value="1"/>
</dbReference>